<name>A0A326U5T2_THEHA</name>
<organism evidence="2 3">
    <name type="scientific">Thermosporothrix hazakensis</name>
    <dbReference type="NCBI Taxonomy" id="644383"/>
    <lineage>
        <taxon>Bacteria</taxon>
        <taxon>Bacillati</taxon>
        <taxon>Chloroflexota</taxon>
        <taxon>Ktedonobacteria</taxon>
        <taxon>Ktedonobacterales</taxon>
        <taxon>Thermosporotrichaceae</taxon>
        <taxon>Thermosporothrix</taxon>
    </lineage>
</organism>
<dbReference type="Gene3D" id="2.40.320.10">
    <property type="entry name" value="Hypothetical Protein Pfu-838710-001"/>
    <property type="match status" value="1"/>
</dbReference>
<dbReference type="InterPro" id="IPR023577">
    <property type="entry name" value="CYTH_domain"/>
</dbReference>
<keyword evidence="3" id="KW-1185">Reference proteome</keyword>
<dbReference type="InterPro" id="IPR008173">
    <property type="entry name" value="Adenylyl_cyclase_CyaB"/>
</dbReference>
<feature type="domain" description="CYTH" evidence="1">
    <location>
        <begin position="2"/>
        <end position="170"/>
    </location>
</feature>
<evidence type="ECO:0000313" key="3">
    <source>
        <dbReference type="Proteomes" id="UP000248806"/>
    </source>
</evidence>
<protein>
    <submittedName>
        <fullName evidence="2">Adenylate cyclase class 2</fullName>
    </submittedName>
</protein>
<dbReference type="PROSITE" id="PS51707">
    <property type="entry name" value="CYTH"/>
    <property type="match status" value="1"/>
</dbReference>
<dbReference type="InterPro" id="IPR033469">
    <property type="entry name" value="CYTH-like_dom_sf"/>
</dbReference>
<gene>
    <name evidence="2" type="ORF">EI42_03022</name>
</gene>
<dbReference type="EMBL" id="QKUF01000009">
    <property type="protein sequence ID" value="PZW29300.1"/>
    <property type="molecule type" value="Genomic_DNA"/>
</dbReference>
<evidence type="ECO:0000313" key="2">
    <source>
        <dbReference type="EMBL" id="PZW29300.1"/>
    </source>
</evidence>
<evidence type="ECO:0000259" key="1">
    <source>
        <dbReference type="PROSITE" id="PS51707"/>
    </source>
</evidence>
<accession>A0A326U5T2</accession>
<proteinExistence type="predicted"/>
<dbReference type="AlphaFoldDB" id="A0A326U5T2"/>
<reference evidence="2 3" key="1">
    <citation type="submission" date="2018-06" db="EMBL/GenBank/DDBJ databases">
        <title>Genomic Encyclopedia of Archaeal and Bacterial Type Strains, Phase II (KMG-II): from individual species to whole genera.</title>
        <authorList>
            <person name="Goeker M."/>
        </authorList>
    </citation>
    <scope>NUCLEOTIDE SEQUENCE [LARGE SCALE GENOMIC DNA]</scope>
    <source>
        <strain evidence="2 3">ATCC BAA-1881</strain>
    </source>
</reference>
<dbReference type="Pfam" id="PF01928">
    <property type="entry name" value="CYTH"/>
    <property type="match status" value="1"/>
</dbReference>
<dbReference type="RefSeq" id="WP_111323356.1">
    <property type="nucleotide sequence ID" value="NZ_BIFX01000001.1"/>
</dbReference>
<dbReference type="SUPFAM" id="SSF55154">
    <property type="entry name" value="CYTH-like phosphatases"/>
    <property type="match status" value="1"/>
</dbReference>
<dbReference type="CDD" id="cd07890">
    <property type="entry name" value="CYTH-like_AC_IV-like"/>
    <property type="match status" value="1"/>
</dbReference>
<dbReference type="OrthoDB" id="2988223at2"/>
<dbReference type="Proteomes" id="UP000248806">
    <property type="component" value="Unassembled WGS sequence"/>
</dbReference>
<comment type="caution">
    <text evidence="2">The sequence shown here is derived from an EMBL/GenBank/DDBJ whole genome shotgun (WGS) entry which is preliminary data.</text>
</comment>
<sequence>MRTEYEATFPNIDKDQMRQRLQGCQAQLVKPEFRQSRCVFDLPRGREIPGGWLRLRDEGDRVTLTLKVVKQQTIEGQQELELQVDNFQLAETMLGMLGCRKRAYQENLREIWTLDEVTVTLDTWPFLEPFVEIEGRCERSVRAAAEKLALPYEDALFCSIDRLYARQYGISPEVIQREIPLLMFTCENPILRFIK</sequence>